<evidence type="ECO:0000256" key="3">
    <source>
        <dbReference type="ARBA" id="ARBA00022840"/>
    </source>
</evidence>
<sequence>MTRLRIIRAGALATLQDAGRFGYLAHGIGASGPMDRSAFSAAAYMTGGAGPVGIEFTTAGLELEVEDGACTLGLAGGEFSATVNGKAIAWPGACDLATGDRLTITAGPTGNFGYVRFHGNIEMGRVLNSASTNSRIGLGGAQLSAGDALEVRSAAETERGIAPQQVEDGPIRVIWGLHAEQFSPDVRTAFVTEAFEMTSQMDRMGMRLRDPSGVFASAPNLNLVSDAIVDGDIQILGDGTPTVLMRDHQPTGGYPRIATVIGSDQDRLAQLRPGTKVMFSPITVEHAQTLLRRGY</sequence>
<dbReference type="Gene3D" id="2.40.100.10">
    <property type="entry name" value="Cyclophilin-like"/>
    <property type="match status" value="1"/>
</dbReference>
<dbReference type="InterPro" id="IPR029000">
    <property type="entry name" value="Cyclophilin-like_dom_sf"/>
</dbReference>
<name>A0A918VLR3_9HYPH</name>
<evidence type="ECO:0000313" key="5">
    <source>
        <dbReference type="EMBL" id="GHA11539.1"/>
    </source>
</evidence>
<feature type="domain" description="Carboxyltransferase" evidence="4">
    <location>
        <begin position="25"/>
        <end position="295"/>
    </location>
</feature>
<dbReference type="Pfam" id="PF02626">
    <property type="entry name" value="CT_A_B"/>
    <property type="match status" value="1"/>
</dbReference>
<dbReference type="PANTHER" id="PTHR43309">
    <property type="entry name" value="5-OXOPROLINASE SUBUNIT C"/>
    <property type="match status" value="1"/>
</dbReference>
<proteinExistence type="predicted"/>
<dbReference type="GO" id="GO:0016787">
    <property type="term" value="F:hydrolase activity"/>
    <property type="evidence" value="ECO:0007669"/>
    <property type="project" value="UniProtKB-KW"/>
</dbReference>
<reference evidence="5" key="2">
    <citation type="submission" date="2020-09" db="EMBL/GenBank/DDBJ databases">
        <authorList>
            <person name="Sun Q."/>
            <person name="Kim S."/>
        </authorList>
    </citation>
    <scope>NUCLEOTIDE SEQUENCE</scope>
    <source>
        <strain evidence="5">KCTC 32437</strain>
    </source>
</reference>
<evidence type="ECO:0000313" key="6">
    <source>
        <dbReference type="Proteomes" id="UP000646579"/>
    </source>
</evidence>
<dbReference type="AlphaFoldDB" id="A0A918VLR3"/>
<evidence type="ECO:0000259" key="4">
    <source>
        <dbReference type="SMART" id="SM00797"/>
    </source>
</evidence>
<dbReference type="InterPro" id="IPR003778">
    <property type="entry name" value="CT_A_B"/>
</dbReference>
<evidence type="ECO:0000256" key="1">
    <source>
        <dbReference type="ARBA" id="ARBA00022741"/>
    </source>
</evidence>
<comment type="caution">
    <text evidence="5">The sequence shown here is derived from an EMBL/GenBank/DDBJ whole genome shotgun (WGS) entry which is preliminary data.</text>
</comment>
<keyword evidence="1" id="KW-0547">Nucleotide-binding</keyword>
<dbReference type="SUPFAM" id="SSF50891">
    <property type="entry name" value="Cyclophilin-like"/>
    <property type="match status" value="1"/>
</dbReference>
<accession>A0A918VLR3</accession>
<gene>
    <name evidence="5" type="ORF">GCM10007989_02320</name>
</gene>
<keyword evidence="2 5" id="KW-0378">Hydrolase</keyword>
<dbReference type="InterPro" id="IPR052708">
    <property type="entry name" value="PxpC"/>
</dbReference>
<keyword evidence="6" id="KW-1185">Reference proteome</keyword>
<dbReference type="RefSeq" id="WP_189422605.1">
    <property type="nucleotide sequence ID" value="NZ_BMZE01000001.1"/>
</dbReference>
<organism evidence="5 6">
    <name type="scientific">Devosia pacifica</name>
    <dbReference type="NCBI Taxonomy" id="1335967"/>
    <lineage>
        <taxon>Bacteria</taxon>
        <taxon>Pseudomonadati</taxon>
        <taxon>Pseudomonadota</taxon>
        <taxon>Alphaproteobacteria</taxon>
        <taxon>Hyphomicrobiales</taxon>
        <taxon>Devosiaceae</taxon>
        <taxon>Devosia</taxon>
    </lineage>
</organism>
<dbReference type="PANTHER" id="PTHR43309:SF5">
    <property type="entry name" value="5-OXOPROLINASE SUBUNIT C"/>
    <property type="match status" value="1"/>
</dbReference>
<keyword evidence="3" id="KW-0067">ATP-binding</keyword>
<evidence type="ECO:0000256" key="2">
    <source>
        <dbReference type="ARBA" id="ARBA00022801"/>
    </source>
</evidence>
<dbReference type="Proteomes" id="UP000646579">
    <property type="component" value="Unassembled WGS sequence"/>
</dbReference>
<protein>
    <submittedName>
        <fullName evidence="5">Allophanate hydrolase</fullName>
    </submittedName>
</protein>
<dbReference type="EMBL" id="BMZE01000001">
    <property type="protein sequence ID" value="GHA11539.1"/>
    <property type="molecule type" value="Genomic_DNA"/>
</dbReference>
<reference evidence="5" key="1">
    <citation type="journal article" date="2014" name="Int. J. Syst. Evol. Microbiol.">
        <title>Complete genome sequence of Corynebacterium casei LMG S-19264T (=DSM 44701T), isolated from a smear-ripened cheese.</title>
        <authorList>
            <consortium name="US DOE Joint Genome Institute (JGI-PGF)"/>
            <person name="Walter F."/>
            <person name="Albersmeier A."/>
            <person name="Kalinowski J."/>
            <person name="Ruckert C."/>
        </authorList>
    </citation>
    <scope>NUCLEOTIDE SEQUENCE</scope>
    <source>
        <strain evidence="5">KCTC 32437</strain>
    </source>
</reference>
<dbReference type="SMART" id="SM00797">
    <property type="entry name" value="AHS2"/>
    <property type="match status" value="1"/>
</dbReference>
<dbReference type="GO" id="GO:0005524">
    <property type="term" value="F:ATP binding"/>
    <property type="evidence" value="ECO:0007669"/>
    <property type="project" value="UniProtKB-KW"/>
</dbReference>